<accession>A0A1S4D031</accession>
<reference evidence="1" key="1">
    <citation type="submission" date="2025-08" db="UniProtKB">
        <authorList>
            <consortium name="RefSeq"/>
        </authorList>
    </citation>
    <scope>IDENTIFICATION</scope>
</reference>
<dbReference type="KEGG" id="nta:107824390"/>
<dbReference type="OrthoDB" id="1426501at2759"/>
<dbReference type="PaxDb" id="4097-A0A1S4D031"/>
<protein>
    <submittedName>
        <fullName evidence="1">Uncharacterized protein</fullName>
    </submittedName>
</protein>
<evidence type="ECO:0000313" key="1">
    <source>
        <dbReference type="RefSeq" id="XP_016506619.1"/>
    </source>
</evidence>
<proteinExistence type="predicted"/>
<sequence length="147" mass="16984">MAAYSYALQVNKCSLQRPSLPHKIEHFSNPLSTSFKPLLRDLDQFPNISVDVTKAIKETSCKLLDAFVDFIFEFADQPLLPSQRNFAPVEEIGESTLSVTRVEGTIPDDFPEGYIYIFVRIDNMPFREKVIKKEKDEKRKFNPRLLL</sequence>
<organism evidence="1">
    <name type="scientific">Nicotiana tabacum</name>
    <name type="common">Common tobacco</name>
    <dbReference type="NCBI Taxonomy" id="4097"/>
    <lineage>
        <taxon>Eukaryota</taxon>
        <taxon>Viridiplantae</taxon>
        <taxon>Streptophyta</taxon>
        <taxon>Embryophyta</taxon>
        <taxon>Tracheophyta</taxon>
        <taxon>Spermatophyta</taxon>
        <taxon>Magnoliopsida</taxon>
        <taxon>eudicotyledons</taxon>
        <taxon>Gunneridae</taxon>
        <taxon>Pentapetalae</taxon>
        <taxon>asterids</taxon>
        <taxon>lamiids</taxon>
        <taxon>Solanales</taxon>
        <taxon>Solanaceae</taxon>
        <taxon>Nicotianoideae</taxon>
        <taxon>Nicotianeae</taxon>
        <taxon>Nicotiana</taxon>
    </lineage>
</organism>
<dbReference type="AlphaFoldDB" id="A0A1S4D031"/>
<gene>
    <name evidence="1" type="primary">LOC107824390</name>
</gene>
<dbReference type="RefSeq" id="XP_016506619.1">
    <property type="nucleotide sequence ID" value="XM_016651133.1"/>
</dbReference>
<name>A0A1S4D031_TOBAC</name>